<sequence>MAKLFSALCISLCFFVVCAKSVDEGSGTKTRVHDGKLSDREHYDKEGEHNAEYDHEAFLGKQKKSFDQLTPDESKERLGKIVDRIDKDKDGIITAQELANWIKFTKMQYHQETVDKRWEQLIVRLQSLLSQKDRDAGKTVDPNDPVGWEDYKIASYGERPEESDVYRDQENLDDTDKDKDGLLSLEEYLDEIYRGKSKKEMTEAERQQVEIDKKYFHTHRDKNKDGVMDKNEIKEWVFPTNYDPLISEAKHLIRHADANKDKVLTKDEILDKYNVFVGSRATNYGKDLTRHDEF</sequence>
<keyword evidence="5" id="KW-1185">Reference proteome</keyword>
<dbReference type="OrthoDB" id="293868at2759"/>
<evidence type="ECO:0000256" key="2">
    <source>
        <dbReference type="SAM" id="SignalP"/>
    </source>
</evidence>
<feature type="domain" description="EF-hand" evidence="3">
    <location>
        <begin position="244"/>
        <end position="279"/>
    </location>
</feature>
<proteinExistence type="predicted"/>
<dbReference type="InterPro" id="IPR002048">
    <property type="entry name" value="EF_hand_dom"/>
</dbReference>
<reference evidence="4" key="1">
    <citation type="submission" date="2023-01" db="EMBL/GenBank/DDBJ databases">
        <title>Genome assembly of the deep-sea coral Lophelia pertusa.</title>
        <authorList>
            <person name="Herrera S."/>
            <person name="Cordes E."/>
        </authorList>
    </citation>
    <scope>NUCLEOTIDE SEQUENCE</scope>
    <source>
        <strain evidence="4">USNM1676648</strain>
        <tissue evidence="4">Polyp</tissue>
    </source>
</reference>
<name>A0A9X0A004_9CNID</name>
<evidence type="ECO:0000313" key="5">
    <source>
        <dbReference type="Proteomes" id="UP001163046"/>
    </source>
</evidence>
<keyword evidence="1" id="KW-0106">Calcium</keyword>
<comment type="caution">
    <text evidence="4">The sequence shown here is derived from an EMBL/GenBank/DDBJ whole genome shotgun (WGS) entry which is preliminary data.</text>
</comment>
<dbReference type="EMBL" id="MU825416">
    <property type="protein sequence ID" value="KAJ7390475.1"/>
    <property type="molecule type" value="Genomic_DNA"/>
</dbReference>
<dbReference type="PROSITE" id="PS50222">
    <property type="entry name" value="EF_HAND_2"/>
    <property type="match status" value="2"/>
</dbReference>
<gene>
    <name evidence="4" type="ORF">OS493_025178</name>
</gene>
<dbReference type="PROSITE" id="PS00018">
    <property type="entry name" value="EF_HAND_1"/>
    <property type="match status" value="4"/>
</dbReference>
<evidence type="ECO:0000259" key="3">
    <source>
        <dbReference type="PROSITE" id="PS50222"/>
    </source>
</evidence>
<dbReference type="Proteomes" id="UP001163046">
    <property type="component" value="Unassembled WGS sequence"/>
</dbReference>
<feature type="chain" id="PRO_5040957284" description="EF-hand domain-containing protein" evidence="2">
    <location>
        <begin position="20"/>
        <end position="294"/>
    </location>
</feature>
<dbReference type="GO" id="GO:0005509">
    <property type="term" value="F:calcium ion binding"/>
    <property type="evidence" value="ECO:0007669"/>
    <property type="project" value="InterPro"/>
</dbReference>
<evidence type="ECO:0000313" key="4">
    <source>
        <dbReference type="EMBL" id="KAJ7390475.1"/>
    </source>
</evidence>
<feature type="signal peptide" evidence="2">
    <location>
        <begin position="1"/>
        <end position="19"/>
    </location>
</feature>
<dbReference type="GO" id="GO:0005783">
    <property type="term" value="C:endoplasmic reticulum"/>
    <property type="evidence" value="ECO:0007669"/>
    <property type="project" value="TreeGrafter"/>
</dbReference>
<dbReference type="PANTHER" id="PTHR10827:SF52">
    <property type="entry name" value="IP16409P"/>
    <property type="match status" value="1"/>
</dbReference>
<dbReference type="PANTHER" id="PTHR10827">
    <property type="entry name" value="RETICULOCALBIN"/>
    <property type="match status" value="1"/>
</dbReference>
<protein>
    <recommendedName>
        <fullName evidence="3">EF-hand domain-containing protein</fullName>
    </recommendedName>
</protein>
<keyword evidence="2" id="KW-0732">Signal</keyword>
<evidence type="ECO:0000256" key="1">
    <source>
        <dbReference type="ARBA" id="ARBA00022837"/>
    </source>
</evidence>
<accession>A0A9X0A004</accession>
<dbReference type="AlphaFoldDB" id="A0A9X0A004"/>
<dbReference type="InterPro" id="IPR018247">
    <property type="entry name" value="EF_Hand_1_Ca_BS"/>
</dbReference>
<organism evidence="4 5">
    <name type="scientific">Desmophyllum pertusum</name>
    <dbReference type="NCBI Taxonomy" id="174260"/>
    <lineage>
        <taxon>Eukaryota</taxon>
        <taxon>Metazoa</taxon>
        <taxon>Cnidaria</taxon>
        <taxon>Anthozoa</taxon>
        <taxon>Hexacorallia</taxon>
        <taxon>Scleractinia</taxon>
        <taxon>Caryophylliina</taxon>
        <taxon>Caryophylliidae</taxon>
        <taxon>Desmophyllum</taxon>
    </lineage>
</organism>
<dbReference type="Gene3D" id="1.10.238.10">
    <property type="entry name" value="EF-hand"/>
    <property type="match status" value="2"/>
</dbReference>
<feature type="domain" description="EF-hand" evidence="3">
    <location>
        <begin position="73"/>
        <end position="108"/>
    </location>
</feature>
<dbReference type="InterPro" id="IPR011992">
    <property type="entry name" value="EF-hand-dom_pair"/>
</dbReference>
<dbReference type="SUPFAM" id="SSF47473">
    <property type="entry name" value="EF-hand"/>
    <property type="match status" value="1"/>
</dbReference>